<dbReference type="InterPro" id="IPR013185">
    <property type="entry name" value="Transl_elong_KOW-like"/>
</dbReference>
<comment type="similarity">
    <text evidence="3">Belongs to the elongation factor P family.</text>
</comment>
<evidence type="ECO:0000313" key="10">
    <source>
        <dbReference type="Proteomes" id="UP000886595"/>
    </source>
</evidence>
<feature type="domain" description="Elongation factor P C-terminal" evidence="7">
    <location>
        <begin position="234"/>
        <end position="289"/>
    </location>
</feature>
<evidence type="ECO:0000256" key="2">
    <source>
        <dbReference type="ARBA" id="ARBA00004815"/>
    </source>
</evidence>
<comment type="pathway">
    <text evidence="2">Protein biosynthesis; polypeptide chain elongation.</text>
</comment>
<dbReference type="PROSITE" id="PS01275">
    <property type="entry name" value="EFP"/>
    <property type="match status" value="1"/>
</dbReference>
<evidence type="ECO:0000256" key="6">
    <source>
        <dbReference type="ARBA" id="ARBA00022917"/>
    </source>
</evidence>
<evidence type="ECO:0000259" key="7">
    <source>
        <dbReference type="SMART" id="SM00841"/>
    </source>
</evidence>
<dbReference type="InterPro" id="IPR013852">
    <property type="entry name" value="Transl_elong_P/YeiP_CS"/>
</dbReference>
<protein>
    <recommendedName>
        <fullName evidence="11">Elongation factor P</fullName>
    </recommendedName>
</protein>
<dbReference type="Pfam" id="PF01132">
    <property type="entry name" value="EFP"/>
    <property type="match status" value="1"/>
</dbReference>
<evidence type="ECO:0000313" key="9">
    <source>
        <dbReference type="EMBL" id="KAG2262341.1"/>
    </source>
</evidence>
<evidence type="ECO:0000256" key="4">
    <source>
        <dbReference type="ARBA" id="ARBA00022490"/>
    </source>
</evidence>
<dbReference type="FunFam" id="2.40.50.140:FF:000004">
    <property type="entry name" value="Elongation factor P"/>
    <property type="match status" value="1"/>
</dbReference>
<dbReference type="NCBIfam" id="TIGR00038">
    <property type="entry name" value="efp"/>
    <property type="match status" value="1"/>
</dbReference>
<evidence type="ECO:0000256" key="3">
    <source>
        <dbReference type="ARBA" id="ARBA00009479"/>
    </source>
</evidence>
<dbReference type="GO" id="GO:0043043">
    <property type="term" value="P:peptide biosynthetic process"/>
    <property type="evidence" value="ECO:0007669"/>
    <property type="project" value="InterPro"/>
</dbReference>
<dbReference type="InterPro" id="IPR011768">
    <property type="entry name" value="Transl_elongation_fac_P"/>
</dbReference>
<dbReference type="AlphaFoldDB" id="A0A8X7U433"/>
<keyword evidence="4" id="KW-0963">Cytoplasm</keyword>
<dbReference type="FunFam" id="2.30.30.30:FF:000040">
    <property type="entry name" value="Organellar elongation factor P"/>
    <property type="match status" value="1"/>
</dbReference>
<dbReference type="SUPFAM" id="SSF50104">
    <property type="entry name" value="Translation proteins SH3-like domain"/>
    <property type="match status" value="1"/>
</dbReference>
<dbReference type="GO" id="GO:0003746">
    <property type="term" value="F:translation elongation factor activity"/>
    <property type="evidence" value="ECO:0007669"/>
    <property type="project" value="UniProtKB-KW"/>
</dbReference>
<dbReference type="Pfam" id="PF09285">
    <property type="entry name" value="Elong-fact-P_C"/>
    <property type="match status" value="1"/>
</dbReference>
<gene>
    <name evidence="9" type="ORF">Bca52824_069420</name>
</gene>
<dbReference type="OrthoDB" id="7025426at2759"/>
<feature type="domain" description="Translation elongation factor P/YeiP central" evidence="8">
    <location>
        <begin position="172"/>
        <end position="226"/>
    </location>
</feature>
<evidence type="ECO:0000256" key="5">
    <source>
        <dbReference type="ARBA" id="ARBA00022768"/>
    </source>
</evidence>
<accession>A0A8X7U433</accession>
<dbReference type="Gene3D" id="2.40.50.140">
    <property type="entry name" value="Nucleic acid-binding proteins"/>
    <property type="match status" value="2"/>
</dbReference>
<evidence type="ECO:0000259" key="8">
    <source>
        <dbReference type="SMART" id="SM01185"/>
    </source>
</evidence>
<dbReference type="CDD" id="cd04470">
    <property type="entry name" value="S1_EF-P_repeat_1"/>
    <property type="match status" value="1"/>
</dbReference>
<dbReference type="HAMAP" id="MF_00141">
    <property type="entry name" value="EF_P"/>
    <property type="match status" value="1"/>
</dbReference>
<dbReference type="SMART" id="SM00841">
    <property type="entry name" value="Elong-fact-P_C"/>
    <property type="match status" value="1"/>
</dbReference>
<dbReference type="InterPro" id="IPR015365">
    <property type="entry name" value="Elong-fact-P_C"/>
</dbReference>
<dbReference type="NCBIfam" id="NF001810">
    <property type="entry name" value="PRK00529.1"/>
    <property type="match status" value="1"/>
</dbReference>
<evidence type="ECO:0000256" key="1">
    <source>
        <dbReference type="ARBA" id="ARBA00004496"/>
    </source>
</evidence>
<dbReference type="FunFam" id="2.40.50.140:FF:000009">
    <property type="entry name" value="Elongation factor P"/>
    <property type="match status" value="1"/>
</dbReference>
<dbReference type="InterPro" id="IPR014722">
    <property type="entry name" value="Rib_uL2_dom2"/>
</dbReference>
<dbReference type="CDD" id="cd05794">
    <property type="entry name" value="S1_EF-P_repeat_2"/>
    <property type="match status" value="1"/>
</dbReference>
<keyword evidence="5" id="KW-0251">Elongation factor</keyword>
<keyword evidence="6" id="KW-0648">Protein biosynthesis</keyword>
<organism evidence="9 10">
    <name type="scientific">Brassica carinata</name>
    <name type="common">Ethiopian mustard</name>
    <name type="synonym">Abyssinian cabbage</name>
    <dbReference type="NCBI Taxonomy" id="52824"/>
    <lineage>
        <taxon>Eukaryota</taxon>
        <taxon>Viridiplantae</taxon>
        <taxon>Streptophyta</taxon>
        <taxon>Embryophyta</taxon>
        <taxon>Tracheophyta</taxon>
        <taxon>Spermatophyta</taxon>
        <taxon>Magnoliopsida</taxon>
        <taxon>eudicotyledons</taxon>
        <taxon>Gunneridae</taxon>
        <taxon>Pentapetalae</taxon>
        <taxon>rosids</taxon>
        <taxon>malvids</taxon>
        <taxon>Brassicales</taxon>
        <taxon>Brassicaceae</taxon>
        <taxon>Brassiceae</taxon>
        <taxon>Brassica</taxon>
    </lineage>
</organism>
<dbReference type="InterPro" id="IPR008991">
    <property type="entry name" value="Translation_prot_SH3-like_sf"/>
</dbReference>
<comment type="subcellular location">
    <subcellularLocation>
        <location evidence="1">Cytoplasm</location>
    </subcellularLocation>
</comment>
<reference evidence="9 10" key="1">
    <citation type="submission" date="2020-02" db="EMBL/GenBank/DDBJ databases">
        <authorList>
            <person name="Ma Q."/>
            <person name="Huang Y."/>
            <person name="Song X."/>
            <person name="Pei D."/>
        </authorList>
    </citation>
    <scope>NUCLEOTIDE SEQUENCE [LARGE SCALE GENOMIC DNA]</scope>
    <source>
        <strain evidence="9">Sxm20200214</strain>
        <tissue evidence="9">Leaf</tissue>
    </source>
</reference>
<comment type="caution">
    <text evidence="9">The sequence shown here is derived from an EMBL/GenBank/DDBJ whole genome shotgun (WGS) entry which is preliminary data.</text>
</comment>
<dbReference type="InterPro" id="IPR012340">
    <property type="entry name" value="NA-bd_OB-fold"/>
</dbReference>
<dbReference type="Pfam" id="PF08207">
    <property type="entry name" value="EFP_N"/>
    <property type="match status" value="1"/>
</dbReference>
<keyword evidence="10" id="KW-1185">Reference proteome</keyword>
<dbReference type="PANTHER" id="PTHR30053:SF15">
    <property type="entry name" value="TRANSLATION ELONGATION FACTOR P_YEIP CENTRAL DOMAIN-CONTAINING PROTEIN"/>
    <property type="match status" value="1"/>
</dbReference>
<dbReference type="EMBL" id="JAAMPC010000014">
    <property type="protein sequence ID" value="KAG2262341.1"/>
    <property type="molecule type" value="Genomic_DNA"/>
</dbReference>
<proteinExistence type="inferred from homology"/>
<dbReference type="PANTHER" id="PTHR30053">
    <property type="entry name" value="ELONGATION FACTOR P"/>
    <property type="match status" value="1"/>
</dbReference>
<dbReference type="Gene3D" id="2.30.30.30">
    <property type="match status" value="1"/>
</dbReference>
<evidence type="ECO:0008006" key="11">
    <source>
        <dbReference type="Google" id="ProtNLM"/>
    </source>
</evidence>
<name>A0A8X7U433_BRACI</name>
<dbReference type="SUPFAM" id="SSF50249">
    <property type="entry name" value="Nucleic acid-binding proteins"/>
    <property type="match status" value="2"/>
</dbReference>
<dbReference type="Proteomes" id="UP000886595">
    <property type="component" value="Unassembled WGS sequence"/>
</dbReference>
<dbReference type="InterPro" id="IPR020599">
    <property type="entry name" value="Transl_elong_fac_P/YeiP"/>
</dbReference>
<dbReference type="InterPro" id="IPR001059">
    <property type="entry name" value="Transl_elong_P/YeiP_cen"/>
</dbReference>
<dbReference type="GO" id="GO:0005829">
    <property type="term" value="C:cytosol"/>
    <property type="evidence" value="ECO:0007669"/>
    <property type="project" value="UniProtKB-ARBA"/>
</dbReference>
<sequence length="290" mass="33103">MGDEAEERFGWKLKVGMRMGRFKLKVHLRKRLISSWKLHRLSFLVRFRKHHLRIDSESKPECARKSRFGFIRSFGVLRRRRVVVEKVGPKMKMGICNGFSAMGIYALSSNDIKVGTSIEVDGAPWRVLEFLHVKPGKGAAFVRTKIRNYVNGSTVERTFRAGITMEEANVFKETKQFTYKDGSQFVFMDLSSYEETRLNEADMGDKTKWLKEGMDCNLLYWKDKVIDFELPITVQLKIVDVDPGLRGDTAQGGTKPATLETGAVVNVPLFVNVGEDIMVDTRTGTYMSRV</sequence>
<dbReference type="SMART" id="SM01185">
    <property type="entry name" value="EFP"/>
    <property type="match status" value="1"/>
</dbReference>